<organism evidence="1 2">
    <name type="scientific">Aspergillus melleus</name>
    <dbReference type="NCBI Taxonomy" id="138277"/>
    <lineage>
        <taxon>Eukaryota</taxon>
        <taxon>Fungi</taxon>
        <taxon>Dikarya</taxon>
        <taxon>Ascomycota</taxon>
        <taxon>Pezizomycotina</taxon>
        <taxon>Eurotiomycetes</taxon>
        <taxon>Eurotiomycetidae</taxon>
        <taxon>Eurotiales</taxon>
        <taxon>Aspergillaceae</taxon>
        <taxon>Aspergillus</taxon>
        <taxon>Aspergillus subgen. Circumdati</taxon>
    </lineage>
</organism>
<proteinExistence type="predicted"/>
<protein>
    <submittedName>
        <fullName evidence="1">Uncharacterized protein</fullName>
    </submittedName>
</protein>
<dbReference type="Proteomes" id="UP001177260">
    <property type="component" value="Unassembled WGS sequence"/>
</dbReference>
<name>A0ACC3B820_9EURO</name>
<gene>
    <name evidence="1" type="ORF">N8T08_002695</name>
</gene>
<sequence>MRWTQENEQILLRTIFATQDIHLNLDGIAEAWPGDEKPTPKALSEQLHKYRKNGNGTNKVTFSGAKRKADDSGPGTPRKRASPKKASPKKATPKKGGKEAEGAKAENDAAQNGMVIKEGEDRYA</sequence>
<evidence type="ECO:0000313" key="1">
    <source>
        <dbReference type="EMBL" id="KAK1146622.1"/>
    </source>
</evidence>
<evidence type="ECO:0000313" key="2">
    <source>
        <dbReference type="Proteomes" id="UP001177260"/>
    </source>
</evidence>
<accession>A0ACC3B820</accession>
<dbReference type="EMBL" id="JAOPJF010000016">
    <property type="protein sequence ID" value="KAK1146622.1"/>
    <property type="molecule type" value="Genomic_DNA"/>
</dbReference>
<keyword evidence="2" id="KW-1185">Reference proteome</keyword>
<reference evidence="1 2" key="1">
    <citation type="journal article" date="2023" name="ACS Omega">
        <title>Identification of the Neoaspergillic Acid Biosynthesis Gene Cluster by Establishing an In Vitro CRISPR-Ribonucleoprotein Genetic System in Aspergillus melleus.</title>
        <authorList>
            <person name="Yuan B."/>
            <person name="Grau M.F."/>
            <person name="Murata R.M."/>
            <person name="Torok T."/>
            <person name="Venkateswaran K."/>
            <person name="Stajich J.E."/>
            <person name="Wang C.C.C."/>
        </authorList>
    </citation>
    <scope>NUCLEOTIDE SEQUENCE [LARGE SCALE GENOMIC DNA]</scope>
    <source>
        <strain evidence="1 2">IMV 1140</strain>
    </source>
</reference>
<comment type="caution">
    <text evidence="1">The sequence shown here is derived from an EMBL/GenBank/DDBJ whole genome shotgun (WGS) entry which is preliminary data.</text>
</comment>